<protein>
    <recommendedName>
        <fullName evidence="6">Ribosomal RNA small subunit methyltransferase G</fullName>
        <ecNumber evidence="6">2.1.1.-</ecNumber>
    </recommendedName>
    <alternativeName>
        <fullName evidence="6">16S rRNA 7-methylguanosine methyltransferase</fullName>
        <shortName evidence="6">16S rRNA m7G methyltransferase</shortName>
    </alternativeName>
</protein>
<dbReference type="Gene3D" id="3.40.50.150">
    <property type="entry name" value="Vaccinia Virus protein VP39"/>
    <property type="match status" value="1"/>
</dbReference>
<keyword evidence="5 6" id="KW-0949">S-adenosyl-L-methionine</keyword>
<dbReference type="PANTHER" id="PTHR31760">
    <property type="entry name" value="S-ADENOSYL-L-METHIONINE-DEPENDENT METHYLTRANSFERASES SUPERFAMILY PROTEIN"/>
    <property type="match status" value="1"/>
</dbReference>
<accession>A0A1S8KPI8</accession>
<reference evidence="8 9" key="1">
    <citation type="submission" date="2017-01" db="EMBL/GenBank/DDBJ databases">
        <title>Complete Genome Sequence of Dolosigranulum pigrum isolated from a Patient with interstitial lung disease.</title>
        <authorList>
            <person name="Mukhopadhyay R."/>
            <person name="Joaquin J."/>
            <person name="Hogue R."/>
            <person name="Fitzgerald S."/>
            <person name="Jospin G."/>
            <person name="Eisen J.A."/>
            <person name="Chaturvedi V."/>
        </authorList>
    </citation>
    <scope>NUCLEOTIDE SEQUENCE [LARGE SCALE GENOMIC DNA]</scope>
    <source>
        <strain evidence="8 9">15S00348</strain>
    </source>
</reference>
<comment type="similarity">
    <text evidence="6">Belongs to the methyltransferase superfamily. RNA methyltransferase RsmG family.</text>
</comment>
<sequence length="238" mass="26600">MNISEFKQAVKELGFDVSDRQFEQFEVYARVLKEYNEKVNLTAIVEREEVFLKHFYDSLTVLPYIEAAGASLCDVGSGAGFPSLPLKIMMPELHVTIVDSLNKRITFLKHLVEELDLDGVSLYHDRAETFGQNAKFRGQFDYVTARAVASLPVLAELCMPLNKMGGSFIAMKGDGGPDELLEAKKIIATLGGKVREDVALELPEDAGERHLLIIDKKKETPNKYPRRPGMPEKKPVVS</sequence>
<dbReference type="EC" id="2.1.1.-" evidence="6"/>
<comment type="caution">
    <text evidence="6">Lacks conserved residue(s) required for the propagation of feature annotation.</text>
</comment>
<keyword evidence="1 6" id="KW-0963">Cytoplasm</keyword>
<feature type="binding site" evidence="6">
    <location>
        <position position="76"/>
    </location>
    <ligand>
        <name>S-adenosyl-L-methionine</name>
        <dbReference type="ChEBI" id="CHEBI:59789"/>
    </ligand>
</feature>
<dbReference type="PIRSF" id="PIRSF003078">
    <property type="entry name" value="GidB"/>
    <property type="match status" value="1"/>
</dbReference>
<dbReference type="RefSeq" id="WP_077863071.1">
    <property type="nucleotide sequence ID" value="NZ_CALFGV010000008.1"/>
</dbReference>
<dbReference type="Pfam" id="PF02527">
    <property type="entry name" value="GidB"/>
    <property type="match status" value="1"/>
</dbReference>
<dbReference type="GO" id="GO:0070043">
    <property type="term" value="F:rRNA (guanine-N7-)-methyltransferase activity"/>
    <property type="evidence" value="ECO:0007669"/>
    <property type="project" value="UniProtKB-UniRule"/>
</dbReference>
<comment type="subcellular location">
    <subcellularLocation>
        <location evidence="6">Cytoplasm</location>
    </subcellularLocation>
</comment>
<proteinExistence type="inferred from homology"/>
<evidence type="ECO:0000256" key="4">
    <source>
        <dbReference type="ARBA" id="ARBA00022679"/>
    </source>
</evidence>
<dbReference type="EMBL" id="MUYF01000003">
    <property type="protein sequence ID" value="OOL81654.1"/>
    <property type="molecule type" value="Genomic_DNA"/>
</dbReference>
<feature type="binding site" evidence="6">
    <location>
        <begin position="127"/>
        <end position="128"/>
    </location>
    <ligand>
        <name>S-adenosyl-L-methionine</name>
        <dbReference type="ChEBI" id="CHEBI:59789"/>
    </ligand>
</feature>
<evidence type="ECO:0000256" key="2">
    <source>
        <dbReference type="ARBA" id="ARBA00022552"/>
    </source>
</evidence>
<comment type="caution">
    <text evidence="8">The sequence shown here is derived from an EMBL/GenBank/DDBJ whole genome shotgun (WGS) entry which is preliminary data.</text>
</comment>
<evidence type="ECO:0000313" key="8">
    <source>
        <dbReference type="EMBL" id="OOL81654.1"/>
    </source>
</evidence>
<evidence type="ECO:0000256" key="7">
    <source>
        <dbReference type="SAM" id="MobiDB-lite"/>
    </source>
</evidence>
<gene>
    <name evidence="6" type="primary">rsmG</name>
    <name evidence="8" type="ORF">BWX42_08085</name>
</gene>
<feature type="binding site" evidence="6">
    <location>
        <position position="81"/>
    </location>
    <ligand>
        <name>S-adenosyl-L-methionine</name>
        <dbReference type="ChEBI" id="CHEBI:59789"/>
    </ligand>
</feature>
<feature type="compositionally biased region" description="Basic and acidic residues" evidence="7">
    <location>
        <begin position="229"/>
        <end position="238"/>
    </location>
</feature>
<dbReference type="PANTHER" id="PTHR31760:SF0">
    <property type="entry name" value="S-ADENOSYL-L-METHIONINE-DEPENDENT METHYLTRANSFERASES SUPERFAMILY PROTEIN"/>
    <property type="match status" value="1"/>
</dbReference>
<organism evidence="8 9">
    <name type="scientific">Dolosigranulum pigrum</name>
    <dbReference type="NCBI Taxonomy" id="29394"/>
    <lineage>
        <taxon>Bacteria</taxon>
        <taxon>Bacillati</taxon>
        <taxon>Bacillota</taxon>
        <taxon>Bacilli</taxon>
        <taxon>Lactobacillales</taxon>
        <taxon>Carnobacteriaceae</taxon>
        <taxon>Dolosigranulum</taxon>
    </lineage>
</organism>
<name>A0A1S8KPI8_9LACT</name>
<dbReference type="InterPro" id="IPR003682">
    <property type="entry name" value="rRNA_ssu_MeTfrase_G"/>
</dbReference>
<dbReference type="AlphaFoldDB" id="A0A1S8KPI8"/>
<dbReference type="SUPFAM" id="SSF53335">
    <property type="entry name" value="S-adenosyl-L-methionine-dependent methyltransferases"/>
    <property type="match status" value="1"/>
</dbReference>
<keyword evidence="3 6" id="KW-0489">Methyltransferase</keyword>
<feature type="region of interest" description="Disordered" evidence="7">
    <location>
        <begin position="217"/>
        <end position="238"/>
    </location>
</feature>
<evidence type="ECO:0000256" key="6">
    <source>
        <dbReference type="HAMAP-Rule" id="MF_00074"/>
    </source>
</evidence>
<keyword evidence="2 6" id="KW-0698">rRNA processing</keyword>
<dbReference type="Proteomes" id="UP000190409">
    <property type="component" value="Unassembled WGS sequence"/>
</dbReference>
<evidence type="ECO:0000256" key="1">
    <source>
        <dbReference type="ARBA" id="ARBA00022490"/>
    </source>
</evidence>
<evidence type="ECO:0000256" key="5">
    <source>
        <dbReference type="ARBA" id="ARBA00022691"/>
    </source>
</evidence>
<dbReference type="GO" id="GO:0005829">
    <property type="term" value="C:cytosol"/>
    <property type="evidence" value="ECO:0007669"/>
    <property type="project" value="TreeGrafter"/>
</dbReference>
<keyword evidence="4 6" id="KW-0808">Transferase</keyword>
<evidence type="ECO:0000256" key="3">
    <source>
        <dbReference type="ARBA" id="ARBA00022603"/>
    </source>
</evidence>
<dbReference type="InterPro" id="IPR029063">
    <property type="entry name" value="SAM-dependent_MTases_sf"/>
</dbReference>
<evidence type="ECO:0000313" key="9">
    <source>
        <dbReference type="Proteomes" id="UP000190409"/>
    </source>
</evidence>
<dbReference type="FunFam" id="3.40.50.150:FF:000041">
    <property type="entry name" value="Ribosomal RNA small subunit methyltransferase G"/>
    <property type="match status" value="1"/>
</dbReference>
<dbReference type="NCBIfam" id="TIGR00138">
    <property type="entry name" value="rsmG_gidB"/>
    <property type="match status" value="1"/>
</dbReference>
<comment type="function">
    <text evidence="6">Specifically methylates the N7 position of a guanine in 16S rRNA.</text>
</comment>
<dbReference type="HAMAP" id="MF_00074">
    <property type="entry name" value="16SrRNA_methyltr_G"/>
    <property type="match status" value="1"/>
</dbReference>
<feature type="binding site" evidence="6">
    <location>
        <position position="146"/>
    </location>
    <ligand>
        <name>S-adenosyl-L-methionine</name>
        <dbReference type="ChEBI" id="CHEBI:59789"/>
    </ligand>
</feature>